<dbReference type="OrthoDB" id="3826732at2"/>
<reference evidence="2 3" key="1">
    <citation type="submission" date="2018-11" db="EMBL/GenBank/DDBJ databases">
        <title>Genomes From Bacteria Associated with the Canine Oral Cavity: a Test Case for Automated Genome-Based Taxonomic Assignment.</title>
        <authorList>
            <person name="Coil D.A."/>
            <person name="Jospin G."/>
            <person name="Darling A.E."/>
            <person name="Wallis C."/>
            <person name="Davis I.J."/>
            <person name="Harris S."/>
            <person name="Eisen J.A."/>
            <person name="Holcombe L.J."/>
            <person name="O'Flynn C."/>
        </authorList>
    </citation>
    <scope>NUCLEOTIDE SEQUENCE [LARGE SCALE GENOMIC DNA]</scope>
    <source>
        <strain evidence="2 3">OH2822_COT-296</strain>
    </source>
</reference>
<proteinExistence type="predicted"/>
<evidence type="ECO:0000313" key="3">
    <source>
        <dbReference type="Proteomes" id="UP000280935"/>
    </source>
</evidence>
<organism evidence="2 3">
    <name type="scientific">Arachnia propionica</name>
    <dbReference type="NCBI Taxonomy" id="1750"/>
    <lineage>
        <taxon>Bacteria</taxon>
        <taxon>Bacillati</taxon>
        <taxon>Actinomycetota</taxon>
        <taxon>Actinomycetes</taxon>
        <taxon>Propionibacteriales</taxon>
        <taxon>Propionibacteriaceae</taxon>
        <taxon>Arachnia</taxon>
    </lineage>
</organism>
<gene>
    <name evidence="2" type="ORF">EII35_07920</name>
</gene>
<keyword evidence="1" id="KW-1133">Transmembrane helix</keyword>
<evidence type="ECO:0000313" key="2">
    <source>
        <dbReference type="EMBL" id="RRD49519.1"/>
    </source>
</evidence>
<protein>
    <recommendedName>
        <fullName evidence="4">Type II secretion system protein GspF domain-containing protein</fullName>
    </recommendedName>
</protein>
<sequence>MTTLAWAILIGMMIAGGVFLAALGAMRRPVALHRALAGLSESSARSPADASPPPRGLEAAGGWFRRVLRLPLTSAQERLLLRCGRSVEDFFTEKLVLAVTGLVLPVVWVAVQAALGMSPHPAPMVLAPVLAVAGYFTADLRLGRGARETDRATAESLYTFFDLVVLERLANASASQAAANAADLASAPLFRRIARGLERARLEQSSPWRELEGIAEEWDLPELGDFADIMRLEEQGAALAETLLARVSELREGHNARLQTEAQRDTEALTIWMTLPALALGLAFIAPPLLALVGR</sequence>
<dbReference type="Proteomes" id="UP000280935">
    <property type="component" value="Unassembled WGS sequence"/>
</dbReference>
<dbReference type="EMBL" id="RQYT01000015">
    <property type="protein sequence ID" value="RRD49519.1"/>
    <property type="molecule type" value="Genomic_DNA"/>
</dbReference>
<dbReference type="PANTHER" id="PTHR35007:SF2">
    <property type="entry name" value="PILUS ASSEMBLE PROTEIN"/>
    <property type="match status" value="1"/>
</dbReference>
<keyword evidence="1" id="KW-0812">Transmembrane</keyword>
<comment type="caution">
    <text evidence="2">The sequence shown here is derived from an EMBL/GenBank/DDBJ whole genome shotgun (WGS) entry which is preliminary data.</text>
</comment>
<name>A0A3P1WSB1_9ACTN</name>
<feature type="transmembrane region" description="Helical" evidence="1">
    <location>
        <begin position="121"/>
        <end position="138"/>
    </location>
</feature>
<dbReference type="AlphaFoldDB" id="A0A3P1WSB1"/>
<keyword evidence="1" id="KW-0472">Membrane</keyword>
<evidence type="ECO:0000256" key="1">
    <source>
        <dbReference type="SAM" id="Phobius"/>
    </source>
</evidence>
<accession>A0A3P1WSB1</accession>
<feature type="transmembrane region" description="Helical" evidence="1">
    <location>
        <begin position="95"/>
        <end position="115"/>
    </location>
</feature>
<feature type="transmembrane region" description="Helical" evidence="1">
    <location>
        <begin position="6"/>
        <end position="26"/>
    </location>
</feature>
<dbReference type="PANTHER" id="PTHR35007">
    <property type="entry name" value="INTEGRAL MEMBRANE PROTEIN-RELATED"/>
    <property type="match status" value="1"/>
</dbReference>
<evidence type="ECO:0008006" key="4">
    <source>
        <dbReference type="Google" id="ProtNLM"/>
    </source>
</evidence>
<feature type="transmembrane region" description="Helical" evidence="1">
    <location>
        <begin position="269"/>
        <end position="293"/>
    </location>
</feature>
<dbReference type="RefSeq" id="WP_125227925.1">
    <property type="nucleotide sequence ID" value="NZ_RQYT01000015.1"/>
</dbReference>